<accession>A0AA88U2Z9</accession>
<keyword evidence="3" id="KW-1185">Reference proteome</keyword>
<evidence type="ECO:0000259" key="1">
    <source>
        <dbReference type="Pfam" id="PF03732"/>
    </source>
</evidence>
<sequence length="324" mass="36456">MVGQREESTVGQGTQGTYPNLQEIIGLVGRIANALESSQNNHQQSQVGESSQVRSVIVTDDLTLLERFVKLKPTVFAGGTNSDEVEEWIRFWWKTIDAKWTAGNVMRTWDLFTTEFNKKYIPASVRRDRELAFLQLEQKNKIVQEYEKEFIALARHASYLVEGGDRKARKSETGLNSDIQEAVAPLNIFDYHKIVDQTLNIESTLGFTRANRAHMSLSRPQVPQWQAGRFPSTSGDRKIFRTYMRSIGSVEVASTAFYSLESEPDGAGSSSPVAGANFLASPPDLPRPYTCHPRHHVAPTYPSAWQEFTDLASRAMHMVISSHF</sequence>
<dbReference type="Proteomes" id="UP001187471">
    <property type="component" value="Unassembled WGS sequence"/>
</dbReference>
<protein>
    <recommendedName>
        <fullName evidence="1">Retrotransposon gag domain-containing protein</fullName>
    </recommendedName>
</protein>
<reference evidence="2" key="1">
    <citation type="submission" date="2022-12" db="EMBL/GenBank/DDBJ databases">
        <title>Draft genome assemblies for two species of Escallonia (Escalloniales).</title>
        <authorList>
            <person name="Chanderbali A."/>
            <person name="Dervinis C."/>
            <person name="Anghel I."/>
            <person name="Soltis D."/>
            <person name="Soltis P."/>
            <person name="Zapata F."/>
        </authorList>
    </citation>
    <scope>NUCLEOTIDE SEQUENCE</scope>
    <source>
        <strain evidence="2">UCBG92.1500</strain>
        <tissue evidence="2">Leaf</tissue>
    </source>
</reference>
<name>A0AA88U2Z9_9ASTE</name>
<evidence type="ECO:0000313" key="2">
    <source>
        <dbReference type="EMBL" id="KAK2969254.1"/>
    </source>
</evidence>
<gene>
    <name evidence="2" type="ORF">RJ640_028780</name>
</gene>
<dbReference type="AlphaFoldDB" id="A0AA88U2Z9"/>
<dbReference type="InterPro" id="IPR005162">
    <property type="entry name" value="Retrotrans_gag_dom"/>
</dbReference>
<comment type="caution">
    <text evidence="2">The sequence shown here is derived from an EMBL/GenBank/DDBJ whole genome shotgun (WGS) entry which is preliminary data.</text>
</comment>
<evidence type="ECO:0000313" key="3">
    <source>
        <dbReference type="Proteomes" id="UP001187471"/>
    </source>
</evidence>
<feature type="domain" description="Retrotransposon gag" evidence="1">
    <location>
        <begin position="90"/>
        <end position="176"/>
    </location>
</feature>
<organism evidence="2 3">
    <name type="scientific">Escallonia rubra</name>
    <dbReference type="NCBI Taxonomy" id="112253"/>
    <lineage>
        <taxon>Eukaryota</taxon>
        <taxon>Viridiplantae</taxon>
        <taxon>Streptophyta</taxon>
        <taxon>Embryophyta</taxon>
        <taxon>Tracheophyta</taxon>
        <taxon>Spermatophyta</taxon>
        <taxon>Magnoliopsida</taxon>
        <taxon>eudicotyledons</taxon>
        <taxon>Gunneridae</taxon>
        <taxon>Pentapetalae</taxon>
        <taxon>asterids</taxon>
        <taxon>campanulids</taxon>
        <taxon>Escalloniales</taxon>
        <taxon>Escalloniaceae</taxon>
        <taxon>Escallonia</taxon>
    </lineage>
</organism>
<proteinExistence type="predicted"/>
<dbReference type="Pfam" id="PF03732">
    <property type="entry name" value="Retrotrans_gag"/>
    <property type="match status" value="1"/>
</dbReference>
<dbReference type="EMBL" id="JAVXUO010002832">
    <property type="protein sequence ID" value="KAK2969254.1"/>
    <property type="molecule type" value="Genomic_DNA"/>
</dbReference>